<evidence type="ECO:0000313" key="2">
    <source>
        <dbReference type="EMBL" id="CAA7260670.1"/>
    </source>
</evidence>
<evidence type="ECO:0000259" key="1">
    <source>
        <dbReference type="Pfam" id="PF17921"/>
    </source>
</evidence>
<sequence>MPLSTLTTSIQYSPRNKKLDANIQAALLNDPISAAQLLAPTDPTFTLSPDGLLLLNDHIFIPDNNNLRIRVLQTKHNHPLASHFSQNKTLKLVRQEYAWPAALPQTLQAPQAASGDKAAHG</sequence>
<reference evidence="2 3" key="1">
    <citation type="submission" date="2020-01" db="EMBL/GenBank/DDBJ databases">
        <authorList>
            <person name="Gupta K D."/>
        </authorList>
    </citation>
    <scope>NUCLEOTIDE SEQUENCE [LARGE SCALE GENOMIC DNA]</scope>
</reference>
<dbReference type="Proteomes" id="UP000467700">
    <property type="component" value="Unassembled WGS sequence"/>
</dbReference>
<dbReference type="InterPro" id="IPR041588">
    <property type="entry name" value="Integrase_H2C2"/>
</dbReference>
<dbReference type="Pfam" id="PF17921">
    <property type="entry name" value="Integrase_H2C2"/>
    <property type="match status" value="1"/>
</dbReference>
<comment type="caution">
    <text evidence="2">The sequence shown here is derived from an EMBL/GenBank/DDBJ whole genome shotgun (WGS) entry which is preliminary data.</text>
</comment>
<protein>
    <recommendedName>
        <fullName evidence="1">Integrase zinc-binding domain-containing protein</fullName>
    </recommendedName>
</protein>
<evidence type="ECO:0000313" key="3">
    <source>
        <dbReference type="Proteomes" id="UP000467700"/>
    </source>
</evidence>
<dbReference type="Gene3D" id="1.10.340.70">
    <property type="match status" value="1"/>
</dbReference>
<organism evidence="2 3">
    <name type="scientific">Cyclocybe aegerita</name>
    <name type="common">Black poplar mushroom</name>
    <name type="synonym">Agrocybe aegerita</name>
    <dbReference type="NCBI Taxonomy" id="1973307"/>
    <lineage>
        <taxon>Eukaryota</taxon>
        <taxon>Fungi</taxon>
        <taxon>Dikarya</taxon>
        <taxon>Basidiomycota</taxon>
        <taxon>Agaricomycotina</taxon>
        <taxon>Agaricomycetes</taxon>
        <taxon>Agaricomycetidae</taxon>
        <taxon>Agaricales</taxon>
        <taxon>Agaricineae</taxon>
        <taxon>Bolbitiaceae</taxon>
        <taxon>Cyclocybe</taxon>
    </lineage>
</organism>
<dbReference type="EMBL" id="CACVBS010000030">
    <property type="protein sequence ID" value="CAA7260670.1"/>
    <property type="molecule type" value="Genomic_DNA"/>
</dbReference>
<accession>A0A8S0VTM4</accession>
<name>A0A8S0VTM4_CYCAE</name>
<dbReference type="OrthoDB" id="3256826at2759"/>
<proteinExistence type="predicted"/>
<dbReference type="AlphaFoldDB" id="A0A8S0VTM4"/>
<feature type="domain" description="Integrase zinc-binding" evidence="1">
    <location>
        <begin position="65"/>
        <end position="100"/>
    </location>
</feature>
<keyword evidence="3" id="KW-1185">Reference proteome</keyword>
<gene>
    <name evidence="2" type="ORF">AAE3_LOCUS2881</name>
</gene>